<dbReference type="Pfam" id="PF00170">
    <property type="entry name" value="bZIP_1"/>
    <property type="match status" value="1"/>
</dbReference>
<dbReference type="PANTHER" id="PTHR40621:SF6">
    <property type="entry name" value="AP-1-LIKE TRANSCRIPTION FACTOR YAP1-RELATED"/>
    <property type="match status" value="1"/>
</dbReference>
<name>A0A1X0R967_RHIZD</name>
<feature type="domain" description="BZIP" evidence="5">
    <location>
        <begin position="95"/>
        <end position="110"/>
    </location>
</feature>
<dbReference type="Proteomes" id="UP000242414">
    <property type="component" value="Unassembled WGS sequence"/>
</dbReference>
<accession>A0A1X0R967</accession>
<dbReference type="InterPro" id="IPR023167">
    <property type="entry name" value="Yap1_redox_dom_sf"/>
</dbReference>
<dbReference type="SUPFAM" id="SSF57959">
    <property type="entry name" value="Leucine zipper domain"/>
    <property type="match status" value="1"/>
</dbReference>
<reference evidence="6" key="1">
    <citation type="journal article" date="2016" name="Proc. Natl. Acad. Sci. U.S.A.">
        <title>Lipid metabolic changes in an early divergent fungus govern the establishment of a mutualistic symbiosis with endobacteria.</title>
        <authorList>
            <person name="Lastovetsky O.A."/>
            <person name="Gaspar M.L."/>
            <person name="Mondo S.J."/>
            <person name="LaButti K.M."/>
            <person name="Sandor L."/>
            <person name="Grigoriev I.V."/>
            <person name="Henry S.A."/>
            <person name="Pawlowska T.E."/>
        </authorList>
    </citation>
    <scope>NUCLEOTIDE SEQUENCE [LARGE SCALE GENOMIC DNA]</scope>
    <source>
        <strain evidence="6">ATCC 52814</strain>
    </source>
</reference>
<feature type="region of interest" description="Disordered" evidence="4">
    <location>
        <begin position="172"/>
        <end position="233"/>
    </location>
</feature>
<dbReference type="GO" id="GO:0001228">
    <property type="term" value="F:DNA-binding transcription activator activity, RNA polymerase II-specific"/>
    <property type="evidence" value="ECO:0007669"/>
    <property type="project" value="TreeGrafter"/>
</dbReference>
<keyword evidence="3" id="KW-0539">Nucleus</keyword>
<dbReference type="InterPro" id="IPR046347">
    <property type="entry name" value="bZIP_sf"/>
</dbReference>
<protein>
    <recommendedName>
        <fullName evidence="5">BZIP domain-containing protein</fullName>
    </recommendedName>
</protein>
<dbReference type="OrthoDB" id="2593073at2759"/>
<feature type="compositionally biased region" description="Low complexity" evidence="4">
    <location>
        <begin position="185"/>
        <end position="220"/>
    </location>
</feature>
<dbReference type="GO" id="GO:0090575">
    <property type="term" value="C:RNA polymerase II transcription regulator complex"/>
    <property type="evidence" value="ECO:0007669"/>
    <property type="project" value="TreeGrafter"/>
</dbReference>
<feature type="region of interest" description="Disordered" evidence="4">
    <location>
        <begin position="39"/>
        <end position="112"/>
    </location>
</feature>
<evidence type="ECO:0000256" key="3">
    <source>
        <dbReference type="ARBA" id="ARBA00023242"/>
    </source>
</evidence>
<dbReference type="AlphaFoldDB" id="A0A1X0R967"/>
<evidence type="ECO:0000313" key="6">
    <source>
        <dbReference type="EMBL" id="ORE08514.1"/>
    </source>
</evidence>
<dbReference type="PANTHER" id="PTHR40621">
    <property type="entry name" value="TRANSCRIPTION FACTOR KAPC-RELATED"/>
    <property type="match status" value="1"/>
</dbReference>
<evidence type="ECO:0000256" key="2">
    <source>
        <dbReference type="ARBA" id="ARBA00004496"/>
    </source>
</evidence>
<evidence type="ECO:0000256" key="4">
    <source>
        <dbReference type="SAM" id="MobiDB-lite"/>
    </source>
</evidence>
<dbReference type="CDD" id="cd14688">
    <property type="entry name" value="bZIP_YAP"/>
    <property type="match status" value="1"/>
</dbReference>
<dbReference type="GO" id="GO:0000976">
    <property type="term" value="F:transcription cis-regulatory region binding"/>
    <property type="evidence" value="ECO:0007669"/>
    <property type="project" value="InterPro"/>
</dbReference>
<gene>
    <name evidence="6" type="ORF">BCV72DRAFT_224852</name>
</gene>
<feature type="compositionally biased region" description="Polar residues" evidence="4">
    <location>
        <begin position="221"/>
        <end position="233"/>
    </location>
</feature>
<evidence type="ECO:0000256" key="1">
    <source>
        <dbReference type="ARBA" id="ARBA00004123"/>
    </source>
</evidence>
<dbReference type="VEuPathDB" id="FungiDB:BCV72DRAFT_224852"/>
<comment type="subcellular location">
    <subcellularLocation>
        <location evidence="2">Cytoplasm</location>
    </subcellularLocation>
    <subcellularLocation>
        <location evidence="1">Nucleus</location>
    </subcellularLocation>
</comment>
<dbReference type="InterPro" id="IPR050936">
    <property type="entry name" value="AP-1-like"/>
</dbReference>
<dbReference type="EMBL" id="KV921887">
    <property type="protein sequence ID" value="ORE08514.1"/>
    <property type="molecule type" value="Genomic_DNA"/>
</dbReference>
<feature type="compositionally biased region" description="Polar residues" evidence="4">
    <location>
        <begin position="39"/>
        <end position="54"/>
    </location>
</feature>
<dbReference type="PROSITE" id="PS00036">
    <property type="entry name" value="BZIP_BASIC"/>
    <property type="match status" value="1"/>
</dbReference>
<evidence type="ECO:0000259" key="5">
    <source>
        <dbReference type="PROSITE" id="PS00036"/>
    </source>
</evidence>
<sequence>MSMSSNSAIDLFPFNLNDKSLGLLNAAIASHQVNNPIYDQVNQDESVNNDTKATSGKRDLDKVDQVVTTAPKRAGRKPLQEKSQPNDGPVDPKQKRKAQNRAAQRAFRDRKEKHVAELKARIAELEALTAAKDEDLIKENQQLKEMLRQLQEENYALKGAQFTFQFPVHTTKENHHQLSPNRSDSTGSHGGNSFSSNSRSNSSSGSSSSGSGTEDGTSSSAEQASPLSNNNETPLFSAIEPIQFGLIDDQSNLFNQASLTVGNDLLIHGKDDLFTNYGMPNTNTNNNNNTTTTTTAVDDFLFPNEDLSGLFGDVDLFGLDMAQQFGLPQVPTIASPADKKQRFIEKLRKAKEEGKYLYDFHQEIQQEMPDFNLDALCDDLKRKAQCSLACHTITEKEVDAISSCLDKNPTLNIF</sequence>
<dbReference type="InterPro" id="IPR004827">
    <property type="entry name" value="bZIP"/>
</dbReference>
<proteinExistence type="predicted"/>
<dbReference type="Gene3D" id="1.20.5.170">
    <property type="match status" value="1"/>
</dbReference>
<organism evidence="6">
    <name type="scientific">Rhizopus microsporus var. microsporus</name>
    <dbReference type="NCBI Taxonomy" id="86635"/>
    <lineage>
        <taxon>Eukaryota</taxon>
        <taxon>Fungi</taxon>
        <taxon>Fungi incertae sedis</taxon>
        <taxon>Mucoromycota</taxon>
        <taxon>Mucoromycotina</taxon>
        <taxon>Mucoromycetes</taxon>
        <taxon>Mucorales</taxon>
        <taxon>Mucorineae</taxon>
        <taxon>Rhizopodaceae</taxon>
        <taxon>Rhizopus</taxon>
    </lineage>
</organism>
<dbReference type="GO" id="GO:0005737">
    <property type="term" value="C:cytoplasm"/>
    <property type="evidence" value="ECO:0007669"/>
    <property type="project" value="UniProtKB-SubCell"/>
</dbReference>
<dbReference type="SMART" id="SM00338">
    <property type="entry name" value="BRLZ"/>
    <property type="match status" value="1"/>
</dbReference>
<dbReference type="SUPFAM" id="SSF111430">
    <property type="entry name" value="YAP1 redox domain"/>
    <property type="match status" value="1"/>
</dbReference>